<evidence type="ECO:0000313" key="7">
    <source>
        <dbReference type="EMBL" id="MBB5715084.1"/>
    </source>
</evidence>
<reference evidence="7 8" key="1">
    <citation type="submission" date="2020-08" db="EMBL/GenBank/DDBJ databases">
        <title>Genomic Encyclopedia of Type Strains, Phase IV (KMG-IV): sequencing the most valuable type-strain genomes for metagenomic binning, comparative biology and taxonomic classification.</title>
        <authorList>
            <person name="Goeker M."/>
        </authorList>
    </citation>
    <scope>NUCLEOTIDE SEQUENCE [LARGE SCALE GENOMIC DNA]</scope>
    <source>
        <strain evidence="7 8">DSM 100044</strain>
    </source>
</reference>
<dbReference type="GO" id="GO:0005975">
    <property type="term" value="P:carbohydrate metabolic process"/>
    <property type="evidence" value="ECO:0007669"/>
    <property type="project" value="InterPro"/>
</dbReference>
<dbReference type="GO" id="GO:0004553">
    <property type="term" value="F:hydrolase activity, hydrolyzing O-glycosyl compounds"/>
    <property type="evidence" value="ECO:0007669"/>
    <property type="project" value="InterPro"/>
</dbReference>
<evidence type="ECO:0000256" key="6">
    <source>
        <dbReference type="RuleBase" id="RU361187"/>
    </source>
</evidence>
<dbReference type="PANTHER" id="PTHR43817">
    <property type="entry name" value="GLYCOSYL HYDROLASE"/>
    <property type="match status" value="1"/>
</dbReference>
<dbReference type="Gene3D" id="2.115.10.20">
    <property type="entry name" value="Glycosyl hydrolase domain, family 43"/>
    <property type="match status" value="1"/>
</dbReference>
<dbReference type="InterPro" id="IPR023296">
    <property type="entry name" value="Glyco_hydro_beta-prop_sf"/>
</dbReference>
<keyword evidence="8" id="KW-1185">Reference proteome</keyword>
<accession>A0A7W9EUA3</accession>
<dbReference type="CDD" id="cd18820">
    <property type="entry name" value="GH43_LbAraf43-like"/>
    <property type="match status" value="1"/>
</dbReference>
<dbReference type="PANTHER" id="PTHR43817:SF1">
    <property type="entry name" value="HYDROLASE, FAMILY 43, PUTATIVE (AFU_ORTHOLOGUE AFUA_3G01660)-RELATED"/>
    <property type="match status" value="1"/>
</dbReference>
<dbReference type="InterPro" id="IPR006710">
    <property type="entry name" value="Glyco_hydro_43"/>
</dbReference>
<dbReference type="AlphaFoldDB" id="A0A7W9EUA3"/>
<organism evidence="7 8">
    <name type="scientific">Sphingomonas aerophila</name>
    <dbReference type="NCBI Taxonomy" id="1344948"/>
    <lineage>
        <taxon>Bacteria</taxon>
        <taxon>Pseudomonadati</taxon>
        <taxon>Pseudomonadota</taxon>
        <taxon>Alphaproteobacteria</taxon>
        <taxon>Sphingomonadales</taxon>
        <taxon>Sphingomonadaceae</taxon>
        <taxon>Sphingomonas</taxon>
    </lineage>
</organism>
<keyword evidence="3 6" id="KW-0378">Hydrolase</keyword>
<comment type="similarity">
    <text evidence="1 6">Belongs to the glycosyl hydrolase 43 family.</text>
</comment>
<evidence type="ECO:0000256" key="1">
    <source>
        <dbReference type="ARBA" id="ARBA00009865"/>
    </source>
</evidence>
<dbReference type="Proteomes" id="UP000546200">
    <property type="component" value="Unassembled WGS sequence"/>
</dbReference>
<gene>
    <name evidence="7" type="ORF">FHS94_001925</name>
</gene>
<evidence type="ECO:0000256" key="5">
    <source>
        <dbReference type="PIRSR" id="PIRSR606710-2"/>
    </source>
</evidence>
<keyword evidence="2" id="KW-0732">Signal</keyword>
<evidence type="ECO:0000256" key="4">
    <source>
        <dbReference type="ARBA" id="ARBA00023295"/>
    </source>
</evidence>
<dbReference type="SUPFAM" id="SSF75005">
    <property type="entry name" value="Arabinanase/levansucrase/invertase"/>
    <property type="match status" value="1"/>
</dbReference>
<name>A0A7W9EUA3_9SPHN</name>
<protein>
    <submittedName>
        <fullName evidence="7">GH43 family beta-xylosidase</fullName>
    </submittedName>
</protein>
<dbReference type="EMBL" id="JACIJK010000005">
    <property type="protein sequence ID" value="MBB5715084.1"/>
    <property type="molecule type" value="Genomic_DNA"/>
</dbReference>
<dbReference type="RefSeq" id="WP_184057055.1">
    <property type="nucleotide sequence ID" value="NZ_JACIJK010000005.1"/>
</dbReference>
<evidence type="ECO:0000313" key="8">
    <source>
        <dbReference type="Proteomes" id="UP000546200"/>
    </source>
</evidence>
<keyword evidence="4 6" id="KW-0326">Glycosidase</keyword>
<dbReference type="Pfam" id="PF04616">
    <property type="entry name" value="Glyco_hydro_43"/>
    <property type="match status" value="1"/>
</dbReference>
<comment type="caution">
    <text evidence="7">The sequence shown here is derived from an EMBL/GenBank/DDBJ whole genome shotgun (WGS) entry which is preliminary data.</text>
</comment>
<sequence length="323" mass="35504">MPGPLTAQKIRATLINPLLPSGPDPFILAEGGWFYFTATRGDRLTLRRTRDLARLPEAEEVVIWRPATAGDHSISIWAPELHRFGGRWYLYYTAAAAGQDDDAHRGVFVLENAGRDPLKGQWTDRGRVPTVLPGIDGTAFEARGRLWFAYSAYDGPDSVLMLAPMLNPWTLAAPAVTIARPDLAWERQGGRQILEGPAFLPGPNGDLFLAYSASACWSDDYALGLLRLRPRADPMVSTNWTKAPRPVLAKAPTQNVYAPGHNAFFTARKGKESWIVYHANQGAGAGCKATRSPRVQRMRWAREGTPIFPVPARAGQRVDAPVP</sequence>
<proteinExistence type="inferred from homology"/>
<feature type="site" description="Important for catalytic activity, responsible for pKa modulation of the active site Glu and correct orientation of both the proton donor and substrate" evidence="5">
    <location>
        <position position="136"/>
    </location>
</feature>
<evidence type="ECO:0000256" key="3">
    <source>
        <dbReference type="ARBA" id="ARBA00022801"/>
    </source>
</evidence>
<evidence type="ECO:0000256" key="2">
    <source>
        <dbReference type="ARBA" id="ARBA00022729"/>
    </source>
</evidence>